<accession>A0A0D0A2H7</accession>
<organism evidence="2 3">
    <name type="scientific">Pisolithus microcarpus 441</name>
    <dbReference type="NCBI Taxonomy" id="765257"/>
    <lineage>
        <taxon>Eukaryota</taxon>
        <taxon>Fungi</taxon>
        <taxon>Dikarya</taxon>
        <taxon>Basidiomycota</taxon>
        <taxon>Agaricomycotina</taxon>
        <taxon>Agaricomycetes</taxon>
        <taxon>Agaricomycetidae</taxon>
        <taxon>Boletales</taxon>
        <taxon>Sclerodermatineae</taxon>
        <taxon>Pisolithaceae</taxon>
        <taxon>Pisolithus</taxon>
    </lineage>
</organism>
<evidence type="ECO:0000313" key="3">
    <source>
        <dbReference type="Proteomes" id="UP000054018"/>
    </source>
</evidence>
<sequence>MKRRTPPPAESSMTRGMASQKANSTLIHHHGQRILTTTLGPLVPERAIASSILEKYCLVGGKALSAISRQTASSGRSAQAHMCEARGRCVHFQCQHEKTCICRHMID</sequence>
<dbReference type="AlphaFoldDB" id="A0A0D0A2H7"/>
<protein>
    <submittedName>
        <fullName evidence="2">Uncharacterized protein</fullName>
    </submittedName>
</protein>
<proteinExistence type="predicted"/>
<feature type="region of interest" description="Disordered" evidence="1">
    <location>
        <begin position="1"/>
        <end position="22"/>
    </location>
</feature>
<evidence type="ECO:0000313" key="2">
    <source>
        <dbReference type="EMBL" id="KIK26278.1"/>
    </source>
</evidence>
<reference evidence="2 3" key="1">
    <citation type="submission" date="2014-04" db="EMBL/GenBank/DDBJ databases">
        <authorList>
            <consortium name="DOE Joint Genome Institute"/>
            <person name="Kuo A."/>
            <person name="Kohler A."/>
            <person name="Costa M.D."/>
            <person name="Nagy L.G."/>
            <person name="Floudas D."/>
            <person name="Copeland A."/>
            <person name="Barry K.W."/>
            <person name="Cichocki N."/>
            <person name="Veneault-Fourrey C."/>
            <person name="LaButti K."/>
            <person name="Lindquist E.A."/>
            <person name="Lipzen A."/>
            <person name="Lundell T."/>
            <person name="Morin E."/>
            <person name="Murat C."/>
            <person name="Sun H."/>
            <person name="Tunlid A."/>
            <person name="Henrissat B."/>
            <person name="Grigoriev I.V."/>
            <person name="Hibbett D.S."/>
            <person name="Martin F."/>
            <person name="Nordberg H.P."/>
            <person name="Cantor M.N."/>
            <person name="Hua S.X."/>
        </authorList>
    </citation>
    <scope>NUCLEOTIDE SEQUENCE [LARGE SCALE GENOMIC DNA]</scope>
    <source>
        <strain evidence="2 3">441</strain>
    </source>
</reference>
<dbReference type="Proteomes" id="UP000054018">
    <property type="component" value="Unassembled WGS sequence"/>
</dbReference>
<name>A0A0D0A2H7_9AGAM</name>
<dbReference type="HOGENOM" id="CLU_2211005_0_0_1"/>
<keyword evidence="3" id="KW-1185">Reference proteome</keyword>
<evidence type="ECO:0000256" key="1">
    <source>
        <dbReference type="SAM" id="MobiDB-lite"/>
    </source>
</evidence>
<gene>
    <name evidence="2" type="ORF">PISMIDRAFT_271096</name>
</gene>
<dbReference type="EMBL" id="KN833702">
    <property type="protein sequence ID" value="KIK26278.1"/>
    <property type="molecule type" value="Genomic_DNA"/>
</dbReference>
<reference evidence="3" key="2">
    <citation type="submission" date="2015-01" db="EMBL/GenBank/DDBJ databases">
        <title>Evolutionary Origins and Diversification of the Mycorrhizal Mutualists.</title>
        <authorList>
            <consortium name="DOE Joint Genome Institute"/>
            <consortium name="Mycorrhizal Genomics Consortium"/>
            <person name="Kohler A."/>
            <person name="Kuo A."/>
            <person name="Nagy L.G."/>
            <person name="Floudas D."/>
            <person name="Copeland A."/>
            <person name="Barry K.W."/>
            <person name="Cichocki N."/>
            <person name="Veneault-Fourrey C."/>
            <person name="LaButti K."/>
            <person name="Lindquist E.A."/>
            <person name="Lipzen A."/>
            <person name="Lundell T."/>
            <person name="Morin E."/>
            <person name="Murat C."/>
            <person name="Riley R."/>
            <person name="Ohm R."/>
            <person name="Sun H."/>
            <person name="Tunlid A."/>
            <person name="Henrissat B."/>
            <person name="Grigoriev I.V."/>
            <person name="Hibbett D.S."/>
            <person name="Martin F."/>
        </authorList>
    </citation>
    <scope>NUCLEOTIDE SEQUENCE [LARGE SCALE GENOMIC DNA]</scope>
    <source>
        <strain evidence="3">441</strain>
    </source>
</reference>